<reference evidence="3 7" key="3">
    <citation type="submission" date="2017-02" db="EMBL/GenBank/DDBJ databases">
        <title>Complete genome sequence of Lactobacillus helveticus.</title>
        <authorList>
            <person name="Kim J.F."/>
            <person name="Chung Y."/>
            <person name="Kwak M."/>
        </authorList>
    </citation>
    <scope>NUCLEOTIDE SEQUENCE [LARGE SCALE GENOMIC DNA]</scope>
    <source>
        <strain evidence="3 7">LH5</strain>
    </source>
</reference>
<dbReference type="RefSeq" id="WP_012212135.1">
    <property type="nucleotide sequence ID" value="NZ_CP012381.1"/>
</dbReference>
<evidence type="ECO:0000313" key="4">
    <source>
        <dbReference type="EMBL" id="NRN91057.1"/>
    </source>
</evidence>
<protein>
    <submittedName>
        <fullName evidence="3">CRISPR-associated protein (Cas_Csd1)</fullName>
    </submittedName>
    <submittedName>
        <fullName evidence="2">Type I-C CRISPR-associated protein Cas8c/Csd1</fullName>
    </submittedName>
</protein>
<dbReference type="Pfam" id="PF09709">
    <property type="entry name" value="Cas_Csd1"/>
    <property type="match status" value="1"/>
</dbReference>
<dbReference type="EMBL" id="CP019581">
    <property type="protein sequence ID" value="AZK92339.1"/>
    <property type="molecule type" value="Genomic_DNA"/>
</dbReference>
<dbReference type="Proteomes" id="UP000063930">
    <property type="component" value="Chromosome"/>
</dbReference>
<dbReference type="Proteomes" id="UP000267945">
    <property type="component" value="Chromosome"/>
</dbReference>
<dbReference type="GeneID" id="99756123"/>
<gene>
    <name evidence="1" type="ORF">ALV80_03105</name>
    <name evidence="4" type="ORF">IMAU50013_00583</name>
    <name evidence="3" type="ORF">LH5_02153</name>
    <name evidence="2" type="ORF">Lh8105_03270</name>
</gene>
<reference evidence="1 5" key="1">
    <citation type="submission" date="2015-08" db="EMBL/GenBank/DDBJ databases">
        <title>Complete genome sequence of Lactobacillus helveticus CAUH18, a probiotic strain originated from koumiss.</title>
        <authorList>
            <person name="Yang Y."/>
            <person name="Hao Y."/>
        </authorList>
    </citation>
    <scope>NUCLEOTIDE SEQUENCE [LARGE SCALE GENOMIC DNA]</scope>
    <source>
        <strain evidence="1 5">CAUH18</strain>
    </source>
</reference>
<evidence type="ECO:0000313" key="5">
    <source>
        <dbReference type="Proteomes" id="UP000063930"/>
    </source>
</evidence>
<organism evidence="4 8">
    <name type="scientific">Lactobacillus helveticus</name>
    <name type="common">Lactobacillus suntoryeus</name>
    <dbReference type="NCBI Taxonomy" id="1587"/>
    <lineage>
        <taxon>Bacteria</taxon>
        <taxon>Bacillati</taxon>
        <taxon>Bacillota</taxon>
        <taxon>Bacilli</taxon>
        <taxon>Lactobacillales</taxon>
        <taxon>Lactobacillaceae</taxon>
        <taxon>Lactobacillus</taxon>
    </lineage>
</organism>
<proteinExistence type="predicted"/>
<evidence type="ECO:0000313" key="6">
    <source>
        <dbReference type="Proteomes" id="UP000234562"/>
    </source>
</evidence>
<evidence type="ECO:0000313" key="3">
    <source>
        <dbReference type="EMBL" id="AZK92339.1"/>
    </source>
</evidence>
<dbReference type="EMBL" id="CP015496">
    <property type="protein sequence ID" value="AUI73931.1"/>
    <property type="molecule type" value="Genomic_DNA"/>
</dbReference>
<dbReference type="NCBIfam" id="TIGR01863">
    <property type="entry name" value="cas_Csd1"/>
    <property type="match status" value="1"/>
</dbReference>
<evidence type="ECO:0000313" key="7">
    <source>
        <dbReference type="Proteomes" id="UP000267945"/>
    </source>
</evidence>
<reference evidence="4" key="5">
    <citation type="submission" date="2019-09" db="EMBL/GenBank/DDBJ databases">
        <title>Comparative genomic analysis of Lactobacillus helveticus.</title>
        <authorList>
            <person name="Zhang H."/>
            <person name="Chen Y."/>
            <person name="Zhong Z."/>
        </authorList>
    </citation>
    <scope>NUCLEOTIDE SEQUENCE</scope>
    <source>
        <strain evidence="4">IMAU50013</strain>
    </source>
</reference>
<name>A0A2R7FQI4_LACHE</name>
<dbReference type="InterPro" id="IPR010144">
    <property type="entry name" value="CRISPR-assoc_prot_Csd1-typ"/>
</dbReference>
<dbReference type="AlphaFoldDB" id="A0A2R7FQI4"/>
<sequence length="657" mass="74997">MNWISDLAKVYDDNESIAGKAETVSVGKEKTKTVTLVPISHIAVNIPIQINLDKDGGFKGADVIDEKDNQRTIIPATLKSASRSSGSAPMPIDDTLKYIAKDYYPEISNKDKDSHYYSDYINQLKGFVEYVNNKNSSDRVRQQVNAIYTYVSQNDIFADLLFKAHLFGDEIKQVSAIPMKWTGKEEKPAVYKAITGDLDRSFVRFNVRGLGLDRSFEDPDLYEAWGKYYLTTLRNDTGVDYVDCNNDAILTDNHPKGIIPSASNAKLISANDTTNYTFKGRLLNSDEVATIGYLNSQKAHHALRWLIDKQGFSIGGRYYLAWGRKQQNYMIDNQTSPMFKILTSTYNTDQAESYTNERLAKSYYNSLVKGIELNGDNLEDLVYLMQIDTSTPGRADIVSYQALDLNQYIRKLSSWYGKISLFIQNKAGEFVDPPYSLRTIANMIHGSKANDDLKKNTISELISVILGSQIVPRGIIMPLYNKAIRPLSFNPKDPEARFIGWQPIVRLTSKLLKIWYENEGIKAMLNDEINDRSYLYGRLLAVADVLEGDALKNKEVDRPTNAQRYMSAFAQRPADTWKTIYMNAQPYFKQSKGNRRGQILIDHIFDKLQINEENINRLNDPLDGKFLIGYSQQKVDWFRKIREYSEKKQKEQEKGDK</sequence>
<dbReference type="EMBL" id="CP012381">
    <property type="protein sequence ID" value="ALI52180.1"/>
    <property type="molecule type" value="Genomic_DNA"/>
</dbReference>
<dbReference type="Proteomes" id="UP000234562">
    <property type="component" value="Chromosome"/>
</dbReference>
<reference evidence="6" key="2">
    <citation type="submission" date="2016-05" db="EMBL/GenBank/DDBJ databases">
        <title>Genome sequence of Lactobacillus helveticus FAM8105.</title>
        <authorList>
            <person name="Ahrens C."/>
            <person name="Schmid M."/>
        </authorList>
    </citation>
    <scope>NUCLEOTIDE SEQUENCE [LARGE SCALE GENOMIC DNA]</scope>
    <source>
        <strain evidence="6">FAM8105</strain>
    </source>
</reference>
<evidence type="ECO:0000313" key="2">
    <source>
        <dbReference type="EMBL" id="AUI73931.1"/>
    </source>
</evidence>
<reference evidence="2" key="4">
    <citation type="journal article" date="2018" name="Front. Microbiol.">
        <title>Comparative Genomics of Completely Sequenced Lactobacillus helveticus Genomes Provides Insights into Strain-Specific Genes and Resolves Metagenomics Data Down to the Strain Level.</title>
        <authorList>
            <person name="Schmid M."/>
            <person name="Muri J."/>
            <person name="Melidis D."/>
            <person name="Varadarajan A.R."/>
            <person name="Somerville V."/>
            <person name="Wicki A."/>
            <person name="Moser A."/>
            <person name="Bourqui M."/>
            <person name="Wenzel C."/>
            <person name="Eugster-Meier E."/>
            <person name="Frey J.E."/>
            <person name="Irmler S."/>
            <person name="Ahrens C.H."/>
        </authorList>
    </citation>
    <scope>NUCLEOTIDE SEQUENCE</scope>
    <source>
        <strain evidence="2">FAM8105</strain>
    </source>
</reference>
<evidence type="ECO:0000313" key="1">
    <source>
        <dbReference type="EMBL" id="ALI52180.1"/>
    </source>
</evidence>
<dbReference type="Proteomes" id="UP000601587">
    <property type="component" value="Unassembled WGS sequence"/>
</dbReference>
<evidence type="ECO:0000313" key="8">
    <source>
        <dbReference type="Proteomes" id="UP000601587"/>
    </source>
</evidence>
<accession>A0A2R7FQI4</accession>
<dbReference type="EMBL" id="WCGB01000007">
    <property type="protein sequence ID" value="NRN91057.1"/>
    <property type="molecule type" value="Genomic_DNA"/>
</dbReference>
<dbReference type="OMA" id="LLGYHCQ"/>